<organism evidence="2 3">
    <name type="scientific">Candidatus Sungbacteria bacterium RIFCSPLOWO2_01_FULL_47_10</name>
    <dbReference type="NCBI Taxonomy" id="1802276"/>
    <lineage>
        <taxon>Bacteria</taxon>
        <taxon>Candidatus Sungiibacteriota</taxon>
    </lineage>
</organism>
<accession>A0A1G2L0F1</accession>
<sequence>MQIYYSSKFGREYKKLPKTIKALAEEKEKIFRHNPFDKKLDTHKLHGYLKEYWAFSIDKKYRIIFEFAGKDTVWFHSVGDHSVYQ</sequence>
<evidence type="ECO:0000313" key="2">
    <source>
        <dbReference type="EMBL" id="OHA05217.1"/>
    </source>
</evidence>
<protein>
    <recommendedName>
        <fullName evidence="4">Toxin YoeB</fullName>
    </recommendedName>
</protein>
<dbReference type="InterPro" id="IPR035093">
    <property type="entry name" value="RelE/ParE_toxin_dom_sf"/>
</dbReference>
<gene>
    <name evidence="2" type="ORF">A2934_05325</name>
</gene>
<proteinExistence type="predicted"/>
<evidence type="ECO:0000313" key="3">
    <source>
        <dbReference type="Proteomes" id="UP000177982"/>
    </source>
</evidence>
<dbReference type="NCBIfam" id="TIGR02385">
    <property type="entry name" value="RelE_StbE"/>
    <property type="match status" value="1"/>
</dbReference>
<comment type="caution">
    <text evidence="2">The sequence shown here is derived from an EMBL/GenBank/DDBJ whole genome shotgun (WGS) entry which is preliminary data.</text>
</comment>
<dbReference type="AlphaFoldDB" id="A0A1G2L0F1"/>
<dbReference type="SUPFAM" id="SSF143011">
    <property type="entry name" value="RelE-like"/>
    <property type="match status" value="1"/>
</dbReference>
<dbReference type="Gene3D" id="3.30.2310.20">
    <property type="entry name" value="RelE-like"/>
    <property type="match status" value="1"/>
</dbReference>
<evidence type="ECO:0000256" key="1">
    <source>
        <dbReference type="ARBA" id="ARBA00022649"/>
    </source>
</evidence>
<dbReference type="Proteomes" id="UP000177982">
    <property type="component" value="Unassembled WGS sequence"/>
</dbReference>
<evidence type="ECO:0008006" key="4">
    <source>
        <dbReference type="Google" id="ProtNLM"/>
    </source>
</evidence>
<dbReference type="InterPro" id="IPR007712">
    <property type="entry name" value="RelE/ParE_toxin"/>
</dbReference>
<name>A0A1G2L0F1_9BACT</name>
<keyword evidence="1" id="KW-1277">Toxin-antitoxin system</keyword>
<reference evidence="2 3" key="1">
    <citation type="journal article" date="2016" name="Nat. Commun.">
        <title>Thousands of microbial genomes shed light on interconnected biogeochemical processes in an aquifer system.</title>
        <authorList>
            <person name="Anantharaman K."/>
            <person name="Brown C.T."/>
            <person name="Hug L.A."/>
            <person name="Sharon I."/>
            <person name="Castelle C.J."/>
            <person name="Probst A.J."/>
            <person name="Thomas B.C."/>
            <person name="Singh A."/>
            <person name="Wilkins M.J."/>
            <person name="Karaoz U."/>
            <person name="Brodie E.L."/>
            <person name="Williams K.H."/>
            <person name="Hubbard S.S."/>
            <person name="Banfield J.F."/>
        </authorList>
    </citation>
    <scope>NUCLEOTIDE SEQUENCE [LARGE SCALE GENOMIC DNA]</scope>
</reference>
<dbReference type="EMBL" id="MHQO01000057">
    <property type="protein sequence ID" value="OHA05217.1"/>
    <property type="molecule type" value="Genomic_DNA"/>
</dbReference>